<sequence>MSETPFERSLSAALADPLAGLRELDRLDCEASHLAFACRFFEEREGSPFLVGPHHEVMCRTLDRVLSGEIQRLIINVPPGYTKTELAVIYFVARGLALNPRARFIHASFNGQLALENSNKIRDMIRLEGFRDLWPIRIRDDTDAKGLWRTEAGGGLMAAAAGGPITGFRAGTMEPGFTGALIIDDPLKPDDAASEIERTKINDRWHSTFKSRLAVETVPVIVIMQRLHVDDFSGFLLKGGSGEPWHHLLLPVLIDDDRPYPPEYTHGVQIPHGLPAGPLWPKKHDEARIETLRVHGYSFSGQYLQEPVLREGSLFKRHWFPVVPAAPAKAKRVRRWDLAATDEAAGNNADWTVGLRMSRDTDGVFYVEDVVRGRFSPRDVERLIVSTAGQDGFETQIVVPEDPGQAGKAQAQYLVGKLSGFIAKAMRETGSKETRALPAAAQAEAGNIRLVEGPWIGAFLEELTSFPSAAKDDQVDAFSGAFNELAVGGSFDLAQYLKIWGEQ</sequence>
<organism evidence="3 4">
    <name type="scientific">Salinarimonas soli</name>
    <dbReference type="NCBI Taxonomy" id="1638099"/>
    <lineage>
        <taxon>Bacteria</taxon>
        <taxon>Pseudomonadati</taxon>
        <taxon>Pseudomonadota</taxon>
        <taxon>Alphaproteobacteria</taxon>
        <taxon>Hyphomicrobiales</taxon>
        <taxon>Salinarimonadaceae</taxon>
        <taxon>Salinarimonas</taxon>
    </lineage>
</organism>
<keyword evidence="4" id="KW-1185">Reference proteome</keyword>
<protein>
    <submittedName>
        <fullName evidence="3">Phage terminase large subunit</fullName>
    </submittedName>
</protein>
<evidence type="ECO:0000256" key="1">
    <source>
        <dbReference type="ARBA" id="ARBA00022612"/>
    </source>
</evidence>
<dbReference type="NCBIfam" id="TIGR01630">
    <property type="entry name" value="psiM2_ORF9"/>
    <property type="match status" value="1"/>
</dbReference>
<feature type="domain" description="Terminase large subunit gp17-like C-terminal" evidence="2">
    <location>
        <begin position="336"/>
        <end position="484"/>
    </location>
</feature>
<evidence type="ECO:0000313" key="3">
    <source>
        <dbReference type="EMBL" id="KAA2237684.1"/>
    </source>
</evidence>
<dbReference type="InterPro" id="IPR006517">
    <property type="entry name" value="Phage_terminase_lsu-like_C"/>
</dbReference>
<dbReference type="Proteomes" id="UP000323142">
    <property type="component" value="Unassembled WGS sequence"/>
</dbReference>
<name>A0A5B2VFE4_9HYPH</name>
<gene>
    <name evidence="3" type="primary">terL</name>
    <name evidence="3" type="ORF">F0L46_08365</name>
</gene>
<dbReference type="RefSeq" id="WP_149816635.1">
    <property type="nucleotide sequence ID" value="NZ_VUOA01000018.1"/>
</dbReference>
<dbReference type="Pfam" id="PF17289">
    <property type="entry name" value="Terminase_6C"/>
    <property type="match status" value="1"/>
</dbReference>
<keyword evidence="1" id="KW-1188">Viral release from host cell</keyword>
<dbReference type="EMBL" id="VUOA01000018">
    <property type="protein sequence ID" value="KAA2237684.1"/>
    <property type="molecule type" value="Genomic_DNA"/>
</dbReference>
<dbReference type="OrthoDB" id="9771580at2"/>
<reference evidence="3 4" key="2">
    <citation type="submission" date="2019-09" db="EMBL/GenBank/DDBJ databases">
        <authorList>
            <person name="Jin C."/>
        </authorList>
    </citation>
    <scope>NUCLEOTIDE SEQUENCE [LARGE SCALE GENOMIC DNA]</scope>
    <source>
        <strain evidence="3 4">BN140002</strain>
    </source>
</reference>
<accession>A0A5B2VFE4</accession>
<evidence type="ECO:0000259" key="2">
    <source>
        <dbReference type="Pfam" id="PF17289"/>
    </source>
</evidence>
<comment type="caution">
    <text evidence="3">The sequence shown here is derived from an EMBL/GenBank/DDBJ whole genome shotgun (WGS) entry which is preliminary data.</text>
</comment>
<proteinExistence type="predicted"/>
<reference evidence="3 4" key="1">
    <citation type="submission" date="2019-09" db="EMBL/GenBank/DDBJ databases">
        <title>Salinarimonas rosea gen. nov., sp. nov., a new member of the a-2 subgroup of the Proteobacteria.</title>
        <authorList>
            <person name="Liu J."/>
        </authorList>
    </citation>
    <scope>NUCLEOTIDE SEQUENCE [LARGE SCALE GENOMIC DNA]</scope>
    <source>
        <strain evidence="3 4">BN140002</strain>
    </source>
</reference>
<evidence type="ECO:0000313" key="4">
    <source>
        <dbReference type="Proteomes" id="UP000323142"/>
    </source>
</evidence>
<dbReference type="AlphaFoldDB" id="A0A5B2VFE4"/>
<dbReference type="InterPro" id="IPR035421">
    <property type="entry name" value="Terminase_6C"/>
</dbReference>